<accession>A0ABR0IJ17</accession>
<feature type="region of interest" description="Disordered" evidence="1">
    <location>
        <begin position="46"/>
        <end position="85"/>
    </location>
</feature>
<feature type="compositionally biased region" description="Basic and acidic residues" evidence="1">
    <location>
        <begin position="767"/>
        <end position="780"/>
    </location>
</feature>
<feature type="region of interest" description="Disordered" evidence="1">
    <location>
        <begin position="313"/>
        <end position="384"/>
    </location>
</feature>
<protein>
    <recommendedName>
        <fullName evidence="4">PH domain-containing protein</fullName>
    </recommendedName>
</protein>
<feature type="compositionally biased region" description="Low complexity" evidence="1">
    <location>
        <begin position="219"/>
        <end position="232"/>
    </location>
</feature>
<keyword evidence="3" id="KW-1185">Reference proteome</keyword>
<evidence type="ECO:0000256" key="1">
    <source>
        <dbReference type="SAM" id="MobiDB-lite"/>
    </source>
</evidence>
<feature type="compositionally biased region" description="Basic and acidic residues" evidence="1">
    <location>
        <begin position="257"/>
        <end position="267"/>
    </location>
</feature>
<gene>
    <name evidence="2" type="ORF">QC764_210610</name>
</gene>
<proteinExistence type="predicted"/>
<dbReference type="GeneID" id="87965632"/>
<feature type="compositionally biased region" description="Low complexity" evidence="1">
    <location>
        <begin position="1079"/>
        <end position="1091"/>
    </location>
</feature>
<dbReference type="Gene3D" id="3.10.20.90">
    <property type="entry name" value="Phosphatidylinositol 3-kinase Catalytic Subunit, Chain A, domain 1"/>
    <property type="match status" value="1"/>
</dbReference>
<dbReference type="InterPro" id="IPR011993">
    <property type="entry name" value="PH-like_dom_sf"/>
</dbReference>
<feature type="compositionally biased region" description="Low complexity" evidence="1">
    <location>
        <begin position="820"/>
        <end position="841"/>
    </location>
</feature>
<feature type="compositionally biased region" description="Basic and acidic residues" evidence="1">
    <location>
        <begin position="932"/>
        <end position="943"/>
    </location>
</feature>
<sequence length="1108" mass="121596">MAATNQTNTIHFSPTLRGSRRHALTGKTGNVWAARLAVDDGWLPASTTSSSMATESSTSTSTSTSTTNSWGVRRGRGGGRRRSRSLSSLLEEMREILPLAVEKGPGSRETARRMTGTAFNPSFELPPLQPLLLPQPLSLRKDGGNRAQPRLVGADDVNNKFRLAGHTPHNNLTEKLACLSRPSPAPASTLPGPVNGNGNSNKKIDVRSKPLPSPPSPSSQPSQQLQPSSPLSDININQQQHQQHETRRRHETLQFVRGEHEVARLEAETNGTLAEQRKSDCDVQQQAHQHLQLSAVPPLTPLSATSPMGFSPMLDKFFSSDRRRRKSKTSPSTSPDSTPTTSQKTASPVSPNSSLSQWSFFSSKDKEKDITSQTAGSQSPAQKIMPRHYIKAGGQTSTGARDSLTILCKNDFVDVAISRETTAHDVLVELKSLEQLAELSSGVLIEQYNAFGLERPLRRQERLRRVMDTWGPDSKNTLALSHDGPPHGLKLDLEGAPQTREAPPGFCLFMYYRGPGPKFKWVKRYIILYEDGRMIASKSSNPKRGDKDVVAICHLSDYDMYHPTEAQLRRHLKPPKRNVIAMKSQERINTFENTDKYVQYVSAEDKEIIRRFQSHVQAWRNWHLAKSLLREPEPEKPPQIMTVAAEPRRTVKEVGLGNGHKTRISVDESPYTIGAFKPLIDLDRFNKSIDDFGKDWTLVDGAERNDPSAAAAFPESSLLGAAYEERKQQLESKSATVAGTAGAGGRRAFPPIPAAGESGGSGSCFVDHSRTVSATDRRPQSPDSVRSIPRDAIPSTSTAARGRNEQVGWFASAAEHSRQQRSLIEQQQQQQQQQQQLYHQQSMPPQILMQRRPSTSAGSRMMGGLGRSVSQRRSHGNSLGSGGGVGHPVPLPQQQQFNQPASNPQPRRPMRQQPQPLLDLTPEFQEAPQWSRENKGRAVKPQDGRPLVDLATGPALVSGAAKIEQPPKALIHRSEQQALMMQRQQQQQQQQQQLGMRPGTSAGLQNSMVLGRRGTVRSSGGGIRPGTSDTMRSGGGYPPGGDYGRQRGMSLAGQGGGGGFVDNNGLGTQPDPRVMQYVLQQQKELQKQQQEGTRMGRLRTTSGGSQPQ</sequence>
<dbReference type="Gene3D" id="2.30.29.30">
    <property type="entry name" value="Pleckstrin-homology domain (PH domain)/Phosphotyrosine-binding domain (PTB)"/>
    <property type="match status" value="1"/>
</dbReference>
<evidence type="ECO:0000313" key="3">
    <source>
        <dbReference type="Proteomes" id="UP001323617"/>
    </source>
</evidence>
<dbReference type="PANTHER" id="PTHR38700">
    <property type="entry name" value="YALI0E22418P"/>
    <property type="match status" value="1"/>
</dbReference>
<feature type="compositionally biased region" description="Low complexity" evidence="1">
    <location>
        <begin position="350"/>
        <end position="362"/>
    </location>
</feature>
<feature type="region of interest" description="Disordered" evidence="1">
    <location>
        <begin position="928"/>
        <end position="947"/>
    </location>
</feature>
<feature type="compositionally biased region" description="Basic residues" evidence="1">
    <location>
        <begin position="73"/>
        <end position="84"/>
    </location>
</feature>
<feature type="region of interest" description="Disordered" evidence="1">
    <location>
        <begin position="977"/>
        <end position="1108"/>
    </location>
</feature>
<feature type="compositionally biased region" description="Low complexity" evidence="1">
    <location>
        <begin position="329"/>
        <end position="342"/>
    </location>
</feature>
<feature type="compositionally biased region" description="Polar residues" evidence="1">
    <location>
        <begin position="371"/>
        <end position="381"/>
    </location>
</feature>
<dbReference type="PANTHER" id="PTHR38700:SF1">
    <property type="entry name" value="PH DOMAIN-CONTAINING PROTEIN"/>
    <property type="match status" value="1"/>
</dbReference>
<feature type="compositionally biased region" description="Low complexity" evidence="1">
    <location>
        <begin position="46"/>
        <end position="69"/>
    </location>
</feature>
<evidence type="ECO:0000313" key="2">
    <source>
        <dbReference type="EMBL" id="KAK4680160.1"/>
    </source>
</evidence>
<dbReference type="RefSeq" id="XP_062803630.1">
    <property type="nucleotide sequence ID" value="XM_062944767.1"/>
</dbReference>
<dbReference type="Proteomes" id="UP001323617">
    <property type="component" value="Unassembled WGS sequence"/>
</dbReference>
<reference evidence="2 3" key="1">
    <citation type="journal article" date="2023" name="bioRxiv">
        <title>High-quality genome assemblies of four members of thePodospora anserinaspecies complex.</title>
        <authorList>
            <person name="Ament-Velasquez S.L."/>
            <person name="Vogan A.A."/>
            <person name="Wallerman O."/>
            <person name="Hartmann F."/>
            <person name="Gautier V."/>
            <person name="Silar P."/>
            <person name="Giraud T."/>
            <person name="Johannesson H."/>
        </authorList>
    </citation>
    <scope>NUCLEOTIDE SEQUENCE [LARGE SCALE GENOMIC DNA]</scope>
    <source>
        <strain evidence="2 3">CBS 124.78</strain>
    </source>
</reference>
<evidence type="ECO:0008006" key="4">
    <source>
        <dbReference type="Google" id="ProtNLM"/>
    </source>
</evidence>
<name>A0ABR0IJ17_9PEZI</name>
<feature type="compositionally biased region" description="Polar residues" evidence="1">
    <location>
        <begin position="1099"/>
        <end position="1108"/>
    </location>
</feature>
<feature type="compositionally biased region" description="Low complexity" evidence="1">
    <location>
        <begin position="977"/>
        <end position="994"/>
    </location>
</feature>
<feature type="region of interest" description="Disordered" evidence="1">
    <location>
        <begin position="180"/>
        <end position="286"/>
    </location>
</feature>
<feature type="region of interest" description="Disordered" evidence="1">
    <location>
        <begin position="730"/>
        <end position="916"/>
    </location>
</feature>
<comment type="caution">
    <text evidence="2">The sequence shown here is derived from an EMBL/GenBank/DDBJ whole genome shotgun (WGS) entry which is preliminary data.</text>
</comment>
<dbReference type="EMBL" id="JAFFHC010000002">
    <property type="protein sequence ID" value="KAK4680160.1"/>
    <property type="molecule type" value="Genomic_DNA"/>
</dbReference>
<feature type="compositionally biased region" description="Gly residues" evidence="1">
    <location>
        <begin position="1033"/>
        <end position="1043"/>
    </location>
</feature>
<organism evidence="2 3">
    <name type="scientific">Podospora pseudoanserina</name>
    <dbReference type="NCBI Taxonomy" id="2609844"/>
    <lineage>
        <taxon>Eukaryota</taxon>
        <taxon>Fungi</taxon>
        <taxon>Dikarya</taxon>
        <taxon>Ascomycota</taxon>
        <taxon>Pezizomycotina</taxon>
        <taxon>Sordariomycetes</taxon>
        <taxon>Sordariomycetidae</taxon>
        <taxon>Sordariales</taxon>
        <taxon>Podosporaceae</taxon>
        <taxon>Podospora</taxon>
    </lineage>
</organism>